<dbReference type="CDD" id="cd04586">
    <property type="entry name" value="CBS_pair_BON_assoc"/>
    <property type="match status" value="1"/>
</dbReference>
<dbReference type="Gene3D" id="3.10.580.10">
    <property type="entry name" value="CBS-domain"/>
    <property type="match status" value="1"/>
</dbReference>
<dbReference type="Proteomes" id="UP000575985">
    <property type="component" value="Unassembled WGS sequence"/>
</dbReference>
<feature type="domain" description="BON" evidence="3">
    <location>
        <begin position="158"/>
        <end position="226"/>
    </location>
</feature>
<dbReference type="InterPro" id="IPR051257">
    <property type="entry name" value="Diverse_CBS-Domain"/>
</dbReference>
<dbReference type="SUPFAM" id="SSF54631">
    <property type="entry name" value="CBS-domain pair"/>
    <property type="match status" value="1"/>
</dbReference>
<dbReference type="PANTHER" id="PTHR43080">
    <property type="entry name" value="CBS DOMAIN-CONTAINING PROTEIN CBSX3, MITOCHONDRIAL"/>
    <property type="match status" value="1"/>
</dbReference>
<keyword evidence="6" id="KW-1185">Reference proteome</keyword>
<dbReference type="Gene3D" id="3.30.1340.30">
    <property type="match status" value="1"/>
</dbReference>
<dbReference type="InterPro" id="IPR007055">
    <property type="entry name" value="BON_dom"/>
</dbReference>
<accession>A0A853BKP7</accession>
<protein>
    <submittedName>
        <fullName evidence="5">CBS domain-containing protein</fullName>
    </submittedName>
</protein>
<feature type="domain" description="CBS" evidence="4">
    <location>
        <begin position="105"/>
        <end position="162"/>
    </location>
</feature>
<dbReference type="Pfam" id="PF00571">
    <property type="entry name" value="CBS"/>
    <property type="match status" value="2"/>
</dbReference>
<dbReference type="PANTHER" id="PTHR43080:SF29">
    <property type="entry name" value="OS02G0818000 PROTEIN"/>
    <property type="match status" value="1"/>
</dbReference>
<feature type="domain" description="CBS" evidence="4">
    <location>
        <begin position="9"/>
        <end position="65"/>
    </location>
</feature>
<dbReference type="InterPro" id="IPR000644">
    <property type="entry name" value="CBS_dom"/>
</dbReference>
<evidence type="ECO:0000313" key="5">
    <source>
        <dbReference type="EMBL" id="NYI95102.1"/>
    </source>
</evidence>
<evidence type="ECO:0000259" key="4">
    <source>
        <dbReference type="PROSITE" id="PS51371"/>
    </source>
</evidence>
<dbReference type="InterPro" id="IPR046342">
    <property type="entry name" value="CBS_dom_sf"/>
</dbReference>
<proteinExistence type="predicted"/>
<evidence type="ECO:0000256" key="2">
    <source>
        <dbReference type="PROSITE-ProRule" id="PRU00703"/>
    </source>
</evidence>
<reference evidence="5 6" key="1">
    <citation type="submission" date="2020-07" db="EMBL/GenBank/DDBJ databases">
        <title>Sequencing the genomes of 1000 actinobacteria strains.</title>
        <authorList>
            <person name="Klenk H.-P."/>
        </authorList>
    </citation>
    <scope>NUCLEOTIDE SEQUENCE [LARGE SCALE GENOMIC DNA]</scope>
    <source>
        <strain evidence="5 6">DSM 45927</strain>
    </source>
</reference>
<evidence type="ECO:0000313" key="6">
    <source>
        <dbReference type="Proteomes" id="UP000575985"/>
    </source>
</evidence>
<dbReference type="PROSITE" id="PS51371">
    <property type="entry name" value="CBS"/>
    <property type="match status" value="2"/>
</dbReference>
<keyword evidence="1 2" id="KW-0129">CBS domain</keyword>
<dbReference type="AlphaFoldDB" id="A0A853BKP7"/>
<comment type="caution">
    <text evidence="5">The sequence shown here is derived from an EMBL/GenBank/DDBJ whole genome shotgun (WGS) entry which is preliminary data.</text>
</comment>
<dbReference type="SMART" id="SM00116">
    <property type="entry name" value="CBS"/>
    <property type="match status" value="2"/>
</dbReference>
<sequence>MRSTVADVMTTEVASVGEDAGYKEIVSTLLERGVSALPVLDGENRVVGVVSEEDLLHKVEFENDTSARAYWPPMRARLRARLSGAGALAERADEKAAGRTAAHLMSTPAVTVAPAALVIEAARLMERRGVKRLPVVDGTGALVGVVSRRDLLRVFSRSDSDIAAAVEDQVAEVSRWDRGEINAVVEDGVVTLSGPVRRRSVAHALAGAVCGVEGVVAVTNNLDWEIDDVAPYPQMGV</sequence>
<dbReference type="PIRSF" id="PIRSF036990">
    <property type="entry name" value="UCP036990_CBS_BON"/>
    <property type="match status" value="1"/>
</dbReference>
<dbReference type="InterPro" id="IPR017080">
    <property type="entry name" value="UCP036990_CBS_BON"/>
</dbReference>
<dbReference type="RefSeq" id="WP_179766690.1">
    <property type="nucleotide sequence ID" value="NZ_JACCFO010000001.1"/>
</dbReference>
<gene>
    <name evidence="5" type="ORF">HNR12_001379</name>
</gene>
<dbReference type="EMBL" id="JACCFO010000001">
    <property type="protein sequence ID" value="NYI95102.1"/>
    <property type="molecule type" value="Genomic_DNA"/>
</dbReference>
<name>A0A853BKP7_9ACTN</name>
<evidence type="ECO:0000259" key="3">
    <source>
        <dbReference type="PROSITE" id="PS50914"/>
    </source>
</evidence>
<organism evidence="5 6">
    <name type="scientific">Streptomonospora nanhaiensis</name>
    <dbReference type="NCBI Taxonomy" id="1323731"/>
    <lineage>
        <taxon>Bacteria</taxon>
        <taxon>Bacillati</taxon>
        <taxon>Actinomycetota</taxon>
        <taxon>Actinomycetes</taxon>
        <taxon>Streptosporangiales</taxon>
        <taxon>Nocardiopsidaceae</taxon>
        <taxon>Streptomonospora</taxon>
    </lineage>
</organism>
<dbReference type="PROSITE" id="PS50914">
    <property type="entry name" value="BON"/>
    <property type="match status" value="1"/>
</dbReference>
<dbReference type="Pfam" id="PF04972">
    <property type="entry name" value="BON"/>
    <property type="match status" value="1"/>
</dbReference>
<evidence type="ECO:0000256" key="1">
    <source>
        <dbReference type="ARBA" id="ARBA00023122"/>
    </source>
</evidence>